<evidence type="ECO:0000313" key="3">
    <source>
        <dbReference type="Proteomes" id="UP000030746"/>
    </source>
</evidence>
<accession>V4AB15</accession>
<feature type="signal peptide" evidence="1">
    <location>
        <begin position="1"/>
        <end position="22"/>
    </location>
</feature>
<protein>
    <submittedName>
        <fullName evidence="2">Uncharacterized protein</fullName>
    </submittedName>
</protein>
<organism evidence="2 3">
    <name type="scientific">Lottia gigantea</name>
    <name type="common">Giant owl limpet</name>
    <dbReference type="NCBI Taxonomy" id="225164"/>
    <lineage>
        <taxon>Eukaryota</taxon>
        <taxon>Metazoa</taxon>
        <taxon>Spiralia</taxon>
        <taxon>Lophotrochozoa</taxon>
        <taxon>Mollusca</taxon>
        <taxon>Gastropoda</taxon>
        <taxon>Patellogastropoda</taxon>
        <taxon>Lottioidea</taxon>
        <taxon>Lottiidae</taxon>
        <taxon>Lottia</taxon>
    </lineage>
</organism>
<keyword evidence="3" id="KW-1185">Reference proteome</keyword>
<evidence type="ECO:0000313" key="2">
    <source>
        <dbReference type="EMBL" id="ESO90486.1"/>
    </source>
</evidence>
<name>V4AB15_LOTGI</name>
<dbReference type="HOGENOM" id="CLU_1867421_0_0_1"/>
<feature type="chain" id="PRO_5004716514" evidence="1">
    <location>
        <begin position="23"/>
        <end position="137"/>
    </location>
</feature>
<dbReference type="CTD" id="20239613"/>
<keyword evidence="1" id="KW-0732">Signal</keyword>
<dbReference type="EMBL" id="KB202408">
    <property type="protein sequence ID" value="ESO90486.1"/>
    <property type="molecule type" value="Genomic_DNA"/>
</dbReference>
<reference evidence="2 3" key="1">
    <citation type="journal article" date="2013" name="Nature">
        <title>Insights into bilaterian evolution from three spiralian genomes.</title>
        <authorList>
            <person name="Simakov O."/>
            <person name="Marletaz F."/>
            <person name="Cho S.J."/>
            <person name="Edsinger-Gonzales E."/>
            <person name="Havlak P."/>
            <person name="Hellsten U."/>
            <person name="Kuo D.H."/>
            <person name="Larsson T."/>
            <person name="Lv J."/>
            <person name="Arendt D."/>
            <person name="Savage R."/>
            <person name="Osoegawa K."/>
            <person name="de Jong P."/>
            <person name="Grimwood J."/>
            <person name="Chapman J.A."/>
            <person name="Shapiro H."/>
            <person name="Aerts A."/>
            <person name="Otillar R.P."/>
            <person name="Terry A.Y."/>
            <person name="Boore J.L."/>
            <person name="Grigoriev I.V."/>
            <person name="Lindberg D.R."/>
            <person name="Seaver E.C."/>
            <person name="Weisblat D.A."/>
            <person name="Putnam N.H."/>
            <person name="Rokhsar D.S."/>
        </authorList>
    </citation>
    <scope>NUCLEOTIDE SEQUENCE [LARGE SCALE GENOMIC DNA]</scope>
</reference>
<dbReference type="RefSeq" id="XP_009058808.1">
    <property type="nucleotide sequence ID" value="XM_009060560.1"/>
</dbReference>
<evidence type="ECO:0000256" key="1">
    <source>
        <dbReference type="SAM" id="SignalP"/>
    </source>
</evidence>
<dbReference type="Proteomes" id="UP000030746">
    <property type="component" value="Unassembled WGS sequence"/>
</dbReference>
<dbReference type="AlphaFoldDB" id="V4AB15"/>
<gene>
    <name evidence="2" type="ORF">LOTGIDRAFT_164067</name>
</gene>
<dbReference type="GeneID" id="20239613"/>
<dbReference type="KEGG" id="lgi:LOTGIDRAFT_164067"/>
<sequence length="137" mass="16425">MFRMEFVTAVFLMTGFILNTTAVNTTEQISDTKFYRKYFHDRFYNNHYINYYRNSADNDKTDTVTHSYQDKVYYINKYSQYNKRSTTPFTFFFPIIRKFIEEIKAKNKIVSNWGNSFLLTALCNYYLNVGIQSSLCT</sequence>
<proteinExistence type="predicted"/>